<evidence type="ECO:0000256" key="1">
    <source>
        <dbReference type="SAM" id="Coils"/>
    </source>
</evidence>
<feature type="coiled-coil region" evidence="1">
    <location>
        <begin position="198"/>
        <end position="225"/>
    </location>
</feature>
<protein>
    <submittedName>
        <fullName evidence="3">Uncharacterized protein</fullName>
    </submittedName>
</protein>
<comment type="caution">
    <text evidence="3">The sequence shown here is derived from an EMBL/GenBank/DDBJ whole genome shotgun (WGS) entry which is preliminary data.</text>
</comment>
<sequence length="489" mass="55117">MGGSKKKGSSAKKHKNPDQNRLMGGILSTSSSHQESGVKAPEEMARHEDNQRSHPPHITPANSEQRFSHEVGNGRNSFDPQVNSRHHPAQTEGYGEDIGHPGVHPSDRPRSPRGNGQSYQEYDEHPEKYYGPAPPQGSSTHHQAYTVVTRRRPSHVETPEHTIERLRDERDELRQYSDRHYRLALDYQNQYDLASSQVRGLERDLDATRSKLQQSESQFLEIQKEKLEALDQFQPTPDAHFGGCLSKMRESIKDMSRHIGRNRNGNPAQLAAAVREHTLTRDLGDEIWAHGSNHKFLIESVVWKQLMARLFNHPFQCLGYKKGQSLMDSWCEIFGEDNPTGFPPTNEVRERWRSITVTYLSTRQTNKQELLDSIGAEISSIISPLVTEAGSPRLNAILAAVVGLAQELSLALAKERRRLVLFTEDGTMDIEHVLEGPCTGGEVEFYIRPGLRGWGNGYGQRLDISHTLEKAVVWYGSRSEGNDGKVLEG</sequence>
<reference evidence="3" key="1">
    <citation type="submission" date="2021-03" db="EMBL/GenBank/DDBJ databases">
        <title>Comparative genomics and phylogenomic investigation of the class Geoglossomycetes provide insights into ecological specialization and systematics.</title>
        <authorList>
            <person name="Melie T."/>
            <person name="Pirro S."/>
            <person name="Miller A.N."/>
            <person name="Quandt A."/>
        </authorList>
    </citation>
    <scope>NUCLEOTIDE SEQUENCE</scope>
    <source>
        <strain evidence="3">GBOQ0MN5Z8</strain>
    </source>
</reference>
<dbReference type="EMBL" id="JAGHQL010000005">
    <property type="protein sequence ID" value="KAH0545469.1"/>
    <property type="molecule type" value="Genomic_DNA"/>
</dbReference>
<dbReference type="AlphaFoldDB" id="A0A9P8I939"/>
<keyword evidence="1" id="KW-0175">Coiled coil</keyword>
<evidence type="ECO:0000313" key="4">
    <source>
        <dbReference type="Proteomes" id="UP000698800"/>
    </source>
</evidence>
<accession>A0A9P8I939</accession>
<keyword evidence="4" id="KW-1185">Reference proteome</keyword>
<proteinExistence type="predicted"/>
<feature type="compositionally biased region" description="Basic residues" evidence="2">
    <location>
        <begin position="1"/>
        <end position="15"/>
    </location>
</feature>
<feature type="compositionally biased region" description="Polar residues" evidence="2">
    <location>
        <begin position="74"/>
        <end position="83"/>
    </location>
</feature>
<feature type="region of interest" description="Disordered" evidence="2">
    <location>
        <begin position="1"/>
        <end position="141"/>
    </location>
</feature>
<dbReference type="OrthoDB" id="5367228at2759"/>
<dbReference type="Proteomes" id="UP000698800">
    <property type="component" value="Unassembled WGS sequence"/>
</dbReference>
<evidence type="ECO:0000256" key="2">
    <source>
        <dbReference type="SAM" id="MobiDB-lite"/>
    </source>
</evidence>
<organism evidence="3 4">
    <name type="scientific">Glutinoglossum americanum</name>
    <dbReference type="NCBI Taxonomy" id="1670608"/>
    <lineage>
        <taxon>Eukaryota</taxon>
        <taxon>Fungi</taxon>
        <taxon>Dikarya</taxon>
        <taxon>Ascomycota</taxon>
        <taxon>Pezizomycotina</taxon>
        <taxon>Geoglossomycetes</taxon>
        <taxon>Geoglossales</taxon>
        <taxon>Geoglossaceae</taxon>
        <taxon>Glutinoglossum</taxon>
    </lineage>
</organism>
<name>A0A9P8I939_9PEZI</name>
<evidence type="ECO:0000313" key="3">
    <source>
        <dbReference type="EMBL" id="KAH0545469.1"/>
    </source>
</evidence>
<feature type="compositionally biased region" description="Basic and acidic residues" evidence="2">
    <location>
        <begin position="40"/>
        <end position="52"/>
    </location>
</feature>
<gene>
    <name evidence="3" type="ORF">FGG08_000470</name>
</gene>